<dbReference type="AlphaFoldDB" id="A0AA39HZH9"/>
<evidence type="ECO:0000313" key="2">
    <source>
        <dbReference type="Proteomes" id="UP001175271"/>
    </source>
</evidence>
<name>A0AA39HZH9_9BILA</name>
<dbReference type="EMBL" id="JAUCMV010000003">
    <property type="protein sequence ID" value="KAK0414345.1"/>
    <property type="molecule type" value="Genomic_DNA"/>
</dbReference>
<keyword evidence="2" id="KW-1185">Reference proteome</keyword>
<reference evidence="1" key="1">
    <citation type="submission" date="2023-06" db="EMBL/GenBank/DDBJ databases">
        <title>Genomic analysis of the entomopathogenic nematode Steinernema hermaphroditum.</title>
        <authorList>
            <person name="Schwarz E.M."/>
            <person name="Heppert J.K."/>
            <person name="Baniya A."/>
            <person name="Schwartz H.T."/>
            <person name="Tan C.-H."/>
            <person name="Antoshechkin I."/>
            <person name="Sternberg P.W."/>
            <person name="Goodrich-Blair H."/>
            <person name="Dillman A.R."/>
        </authorList>
    </citation>
    <scope>NUCLEOTIDE SEQUENCE</scope>
    <source>
        <strain evidence="1">PS9179</strain>
        <tissue evidence="1">Whole animal</tissue>
    </source>
</reference>
<accession>A0AA39HZH9</accession>
<gene>
    <name evidence="1" type="ORF">QR680_007278</name>
</gene>
<evidence type="ECO:0000313" key="1">
    <source>
        <dbReference type="EMBL" id="KAK0414345.1"/>
    </source>
</evidence>
<dbReference type="Proteomes" id="UP001175271">
    <property type="component" value="Unassembled WGS sequence"/>
</dbReference>
<sequence>MDSDKEKKNAVVKVAFMNCPLNRNVVSELINPMTVPTNETAHSRVCSSCNKRIDSQSTACKTCCQAAVQ</sequence>
<protein>
    <submittedName>
        <fullName evidence="1">Uncharacterized protein</fullName>
    </submittedName>
</protein>
<comment type="caution">
    <text evidence="1">The sequence shown here is derived from an EMBL/GenBank/DDBJ whole genome shotgun (WGS) entry which is preliminary data.</text>
</comment>
<organism evidence="1 2">
    <name type="scientific">Steinernema hermaphroditum</name>
    <dbReference type="NCBI Taxonomy" id="289476"/>
    <lineage>
        <taxon>Eukaryota</taxon>
        <taxon>Metazoa</taxon>
        <taxon>Ecdysozoa</taxon>
        <taxon>Nematoda</taxon>
        <taxon>Chromadorea</taxon>
        <taxon>Rhabditida</taxon>
        <taxon>Tylenchina</taxon>
        <taxon>Panagrolaimomorpha</taxon>
        <taxon>Strongyloidoidea</taxon>
        <taxon>Steinernematidae</taxon>
        <taxon>Steinernema</taxon>
    </lineage>
</organism>
<proteinExistence type="predicted"/>